<dbReference type="EMBL" id="HF548295">
    <property type="protein sequence ID" value="CCO21384.1"/>
    <property type="molecule type" value="Genomic_DNA"/>
</dbReference>
<proteinExistence type="predicted"/>
<feature type="domain" description="Endonuclease/exonuclease/phosphatase" evidence="1">
    <location>
        <begin position="4"/>
        <end position="284"/>
    </location>
</feature>
<dbReference type="GO" id="GO:0004519">
    <property type="term" value="F:endonuclease activity"/>
    <property type="evidence" value="ECO:0007669"/>
    <property type="project" value="UniProtKB-KW"/>
</dbReference>
<dbReference type="PANTHER" id="PTHR14859:SF15">
    <property type="entry name" value="ENDONUCLEASE_EXONUCLEASE_PHOSPHATASE DOMAIN-CONTAINING PROTEIN"/>
    <property type="match status" value="1"/>
</dbReference>
<protein>
    <submittedName>
        <fullName evidence="2">Putative endonuclease/exonuclease/phosphatase family protein</fullName>
    </submittedName>
</protein>
<dbReference type="PANTHER" id="PTHR14859">
    <property type="entry name" value="CALCOFLUOR WHITE HYPERSENSITIVE PROTEIN PRECURSOR"/>
    <property type="match status" value="1"/>
</dbReference>
<organism evidence="2">
    <name type="scientific">termite gut metagenome</name>
    <dbReference type="NCBI Taxonomy" id="433724"/>
    <lineage>
        <taxon>unclassified sequences</taxon>
        <taxon>metagenomes</taxon>
        <taxon>organismal metagenomes</taxon>
    </lineage>
</organism>
<accession>S0DEN4</accession>
<evidence type="ECO:0000259" key="1">
    <source>
        <dbReference type="Pfam" id="PF03372"/>
    </source>
</evidence>
<dbReference type="GO" id="GO:0004527">
    <property type="term" value="F:exonuclease activity"/>
    <property type="evidence" value="ECO:0007669"/>
    <property type="project" value="UniProtKB-KW"/>
</dbReference>
<keyword evidence="2" id="KW-0378">Hydrolase</keyword>
<dbReference type="GO" id="GO:0006506">
    <property type="term" value="P:GPI anchor biosynthetic process"/>
    <property type="evidence" value="ECO:0007669"/>
    <property type="project" value="TreeGrafter"/>
</dbReference>
<keyword evidence="2" id="KW-0269">Exonuclease</keyword>
<reference evidence="2" key="1">
    <citation type="submission" date="2012-10" db="EMBL/GenBank/DDBJ databases">
        <authorList>
            <person name="Sandrine L."/>
        </authorList>
    </citation>
    <scope>NUCLEOTIDE SEQUENCE</scope>
</reference>
<dbReference type="Pfam" id="PF03372">
    <property type="entry name" value="Exo_endo_phos"/>
    <property type="match status" value="1"/>
</dbReference>
<dbReference type="InterPro" id="IPR005135">
    <property type="entry name" value="Endo/exonuclease/phosphatase"/>
</dbReference>
<keyword evidence="2" id="KW-0255">Endonuclease</keyword>
<reference evidence="2" key="2">
    <citation type="journal article" date="2013" name="Biotechnol. Biofuels">
        <title>Mining for hemicellulases in the fungus-growing termite Pseudacanthotermes militaris using functional metagenomics.</title>
        <authorList>
            <person name="Bastien G."/>
            <person name="Arnal G."/>
            <person name="Bozonnet S."/>
            <person name="Laguerre S."/>
            <person name="Ferreira F."/>
            <person name="Faure R."/>
            <person name="Henrissat B."/>
            <person name="Lefevre F."/>
            <person name="Robe P."/>
            <person name="Bouchez O."/>
            <person name="Noirot C."/>
            <person name="Dumon C."/>
            <person name="O'Donohue M."/>
        </authorList>
    </citation>
    <scope>NUCLEOTIDE SEQUENCE</scope>
</reference>
<evidence type="ECO:0000313" key="2">
    <source>
        <dbReference type="EMBL" id="CCO21384.1"/>
    </source>
</evidence>
<dbReference type="AlphaFoldDB" id="S0DEN4"/>
<dbReference type="InterPro" id="IPR051916">
    <property type="entry name" value="GPI-anchor_lipid_remodeler"/>
</dbReference>
<dbReference type="GO" id="GO:0016020">
    <property type="term" value="C:membrane"/>
    <property type="evidence" value="ECO:0007669"/>
    <property type="project" value="GOC"/>
</dbReference>
<dbReference type="SUPFAM" id="SSF56219">
    <property type="entry name" value="DNase I-like"/>
    <property type="match status" value="1"/>
</dbReference>
<sequence>MLFITYNIQYSRGRDLAYNIERVVETIKDGDVIALQEVENYWDRSGNISQSDRISELLPNHYAAWGPTVDVLKVSDAEGRLPSQSRRRQFGNMILSRYPILSSRNHLYAKFNPYGPHAIQRGAIEAVIALPSGPVRVYSTHLDHLGSRYRLEQIQHLVEISNRSLVDGPVISGHEMDAQWREEPMLPDMPREAILLGDFNFAPSSPEYEWLAGPVHQRRGRLSDTAGFVDAYVAAGNADDTGPTIYSDFEAKTGKRIDYCFVSTWLKGKVRSAEVDQDAIASDHQPVRFEIDL</sequence>
<name>S0DEN4_9ZZZZ</name>
<gene>
    <name evidence="2" type="ORF">BN138_572</name>
</gene>
<dbReference type="Gene3D" id="3.60.10.10">
    <property type="entry name" value="Endonuclease/exonuclease/phosphatase"/>
    <property type="match status" value="1"/>
</dbReference>
<keyword evidence="2" id="KW-0540">Nuclease</keyword>
<dbReference type="InterPro" id="IPR036691">
    <property type="entry name" value="Endo/exonu/phosph_ase_sf"/>
</dbReference>